<protein>
    <submittedName>
        <fullName evidence="9">MmpS family transport accessory protein</fullName>
    </submittedName>
</protein>
<dbReference type="Pfam" id="PF05423">
    <property type="entry name" value="Mycobact_memb"/>
    <property type="match status" value="1"/>
</dbReference>
<dbReference type="SUPFAM" id="SSF81995">
    <property type="entry name" value="beta-sandwich domain of Sec23/24"/>
    <property type="match status" value="1"/>
</dbReference>
<dbReference type="EMBL" id="JARDXE010000014">
    <property type="protein sequence ID" value="MDE8647500.1"/>
    <property type="molecule type" value="Genomic_DNA"/>
</dbReference>
<evidence type="ECO:0000313" key="9">
    <source>
        <dbReference type="EMBL" id="MDE8647500.1"/>
    </source>
</evidence>
<evidence type="ECO:0000256" key="3">
    <source>
        <dbReference type="ARBA" id="ARBA00022475"/>
    </source>
</evidence>
<evidence type="ECO:0000313" key="10">
    <source>
        <dbReference type="Proteomes" id="UP001217325"/>
    </source>
</evidence>
<keyword evidence="4 8" id="KW-0812">Transmembrane</keyword>
<name>A0AAW6LQD6_RHOSG</name>
<feature type="compositionally biased region" description="Low complexity" evidence="7">
    <location>
        <begin position="1"/>
        <end position="42"/>
    </location>
</feature>
<dbReference type="InterPro" id="IPR008693">
    <property type="entry name" value="MmpS"/>
</dbReference>
<comment type="subcellular location">
    <subcellularLocation>
        <location evidence="1">Cell membrane</location>
    </subcellularLocation>
</comment>
<evidence type="ECO:0000256" key="5">
    <source>
        <dbReference type="ARBA" id="ARBA00022989"/>
    </source>
</evidence>
<dbReference type="RefSeq" id="WP_206492753.1">
    <property type="nucleotide sequence ID" value="NZ_JARDXE010000014.1"/>
</dbReference>
<evidence type="ECO:0000256" key="8">
    <source>
        <dbReference type="SAM" id="Phobius"/>
    </source>
</evidence>
<evidence type="ECO:0000256" key="1">
    <source>
        <dbReference type="ARBA" id="ARBA00004236"/>
    </source>
</evidence>
<keyword evidence="3" id="KW-1003">Cell membrane</keyword>
<feature type="transmembrane region" description="Helical" evidence="8">
    <location>
        <begin position="57"/>
        <end position="81"/>
    </location>
</feature>
<feature type="region of interest" description="Disordered" evidence="7">
    <location>
        <begin position="1"/>
        <end position="47"/>
    </location>
</feature>
<dbReference type="AlphaFoldDB" id="A0AAW6LQD6"/>
<proteinExistence type="inferred from homology"/>
<keyword evidence="5 8" id="KW-1133">Transmembrane helix</keyword>
<evidence type="ECO:0000256" key="7">
    <source>
        <dbReference type="SAM" id="MobiDB-lite"/>
    </source>
</evidence>
<keyword evidence="6 8" id="KW-0472">Membrane</keyword>
<reference evidence="9" key="1">
    <citation type="submission" date="2023-02" db="EMBL/GenBank/DDBJ databases">
        <title>A novel hydrolase synthesized by Rhodococcus erythropolis HQ is responsible for the detoxification of Zearalenone.</title>
        <authorList>
            <person name="Hu J."/>
            <person name="Xu J."/>
        </authorList>
    </citation>
    <scope>NUCLEOTIDE SEQUENCE</scope>
    <source>
        <strain evidence="9">HQ</strain>
    </source>
</reference>
<evidence type="ECO:0000256" key="6">
    <source>
        <dbReference type="ARBA" id="ARBA00023136"/>
    </source>
</evidence>
<gene>
    <name evidence="9" type="ORF">PXH69_21235</name>
</gene>
<accession>A0AAW6LQD6</accession>
<dbReference type="GO" id="GO:0005886">
    <property type="term" value="C:plasma membrane"/>
    <property type="evidence" value="ECO:0007669"/>
    <property type="project" value="UniProtKB-SubCell"/>
</dbReference>
<comment type="similarity">
    <text evidence="2">Belongs to the MmpS family.</text>
</comment>
<dbReference type="InterPro" id="IPR038468">
    <property type="entry name" value="MmpS_C"/>
</dbReference>
<evidence type="ECO:0000256" key="2">
    <source>
        <dbReference type="ARBA" id="ARBA00007531"/>
    </source>
</evidence>
<organism evidence="9 10">
    <name type="scientific">Rhodococcus qingshengii</name>
    <dbReference type="NCBI Taxonomy" id="334542"/>
    <lineage>
        <taxon>Bacteria</taxon>
        <taxon>Bacillati</taxon>
        <taxon>Actinomycetota</taxon>
        <taxon>Actinomycetes</taxon>
        <taxon>Mycobacteriales</taxon>
        <taxon>Nocardiaceae</taxon>
        <taxon>Rhodococcus</taxon>
        <taxon>Rhodococcus erythropolis group</taxon>
    </lineage>
</organism>
<evidence type="ECO:0000256" key="4">
    <source>
        <dbReference type="ARBA" id="ARBA00022692"/>
    </source>
</evidence>
<comment type="caution">
    <text evidence="9">The sequence shown here is derived from an EMBL/GenBank/DDBJ whole genome shotgun (WGS) entry which is preliminary data.</text>
</comment>
<dbReference type="Gene3D" id="2.60.40.2880">
    <property type="entry name" value="MmpS1-5, C-terminal soluble domain"/>
    <property type="match status" value="1"/>
</dbReference>
<dbReference type="Proteomes" id="UP001217325">
    <property type="component" value="Unassembled WGS sequence"/>
</dbReference>
<sequence length="186" mass="19795">MTQPPQDSQQPQQPYGEQPQQPYGQQPQQPYGQQPQGYAPQYAQPPLPPQKKKKWPWILLAIVVVFIALFAGCTALVGGAINSVDEESKKEVVVTYEVTGDSEGAIITYTANDSNLSQDTAATLPWTKDVTVTGLIKVATVTASNSYDGTGAITCKIVVDGKVLTENTANGAGASASCTQSDFDTK</sequence>